<dbReference type="AlphaFoldDB" id="A0A183DSW1"/>
<dbReference type="InterPro" id="IPR001406">
    <property type="entry name" value="PsdUridine_synth_TruA"/>
</dbReference>
<evidence type="ECO:0000256" key="4">
    <source>
        <dbReference type="RuleBase" id="RU003792"/>
    </source>
</evidence>
<proteinExistence type="inferred from homology"/>
<reference evidence="6 7" key="2">
    <citation type="submission" date="2018-11" db="EMBL/GenBank/DDBJ databases">
        <authorList>
            <consortium name="Pathogen Informatics"/>
        </authorList>
    </citation>
    <scope>NUCLEOTIDE SEQUENCE [LARGE SCALE GENOMIC DNA]</scope>
</reference>
<dbReference type="EC" id="5.4.99.12" evidence="4"/>
<dbReference type="OrthoDB" id="25767at2759"/>
<comment type="similarity">
    <text evidence="1 4">Belongs to the tRNA pseudouridine synthase TruA family.</text>
</comment>
<comment type="catalytic activity">
    <reaction evidence="4">
        <text>uridine(38/39/40) in tRNA = pseudouridine(38/39/40) in tRNA</text>
        <dbReference type="Rhea" id="RHEA:22376"/>
        <dbReference type="Rhea" id="RHEA-COMP:10085"/>
        <dbReference type="Rhea" id="RHEA-COMP:10087"/>
        <dbReference type="ChEBI" id="CHEBI:65314"/>
        <dbReference type="ChEBI" id="CHEBI:65315"/>
        <dbReference type="EC" id="5.4.99.12"/>
    </reaction>
</comment>
<evidence type="ECO:0000256" key="3">
    <source>
        <dbReference type="ARBA" id="ARBA00023235"/>
    </source>
</evidence>
<dbReference type="PANTHER" id="PTHR11142">
    <property type="entry name" value="PSEUDOURIDYLATE SYNTHASE"/>
    <property type="match status" value="1"/>
</dbReference>
<accession>A0A183DSW1</accession>
<evidence type="ECO:0000313" key="8">
    <source>
        <dbReference type="WBParaSite" id="GPUH_0001181601-mRNA-1"/>
    </source>
</evidence>
<keyword evidence="7" id="KW-1185">Reference proteome</keyword>
<dbReference type="InterPro" id="IPR020094">
    <property type="entry name" value="TruA/RsuA/RluB/E/F_N"/>
</dbReference>
<evidence type="ECO:0000313" key="6">
    <source>
        <dbReference type="EMBL" id="VDN19278.1"/>
    </source>
</evidence>
<dbReference type="EMBL" id="UYRT01078815">
    <property type="protein sequence ID" value="VDN19278.1"/>
    <property type="molecule type" value="Genomic_DNA"/>
</dbReference>
<evidence type="ECO:0000259" key="5">
    <source>
        <dbReference type="Pfam" id="PF01416"/>
    </source>
</evidence>
<protein>
    <recommendedName>
        <fullName evidence="4">tRNA pseudouridine synthase</fullName>
        <ecNumber evidence="4">5.4.99.12</ecNumber>
    </recommendedName>
</protein>
<dbReference type="Pfam" id="PF01416">
    <property type="entry name" value="PseudoU_synth_1"/>
    <property type="match status" value="1"/>
</dbReference>
<gene>
    <name evidence="6" type="ORF">GPUH_LOCUS11802</name>
</gene>
<dbReference type="GO" id="GO:0005634">
    <property type="term" value="C:nucleus"/>
    <property type="evidence" value="ECO:0007669"/>
    <property type="project" value="TreeGrafter"/>
</dbReference>
<dbReference type="InterPro" id="IPR020095">
    <property type="entry name" value="PsdUridine_synth_TruA_C"/>
</dbReference>
<dbReference type="GO" id="GO:1990481">
    <property type="term" value="P:mRNA pseudouridine synthesis"/>
    <property type="evidence" value="ECO:0007669"/>
    <property type="project" value="TreeGrafter"/>
</dbReference>
<dbReference type="GO" id="GO:0031119">
    <property type="term" value="P:tRNA pseudouridine synthesis"/>
    <property type="evidence" value="ECO:0007669"/>
    <property type="project" value="TreeGrafter"/>
</dbReference>
<dbReference type="GO" id="GO:0003723">
    <property type="term" value="F:RNA binding"/>
    <property type="evidence" value="ECO:0007669"/>
    <property type="project" value="InterPro"/>
</dbReference>
<keyword evidence="2 4" id="KW-0819">tRNA processing</keyword>
<dbReference type="Proteomes" id="UP000271098">
    <property type="component" value="Unassembled WGS sequence"/>
</dbReference>
<name>A0A183DSW1_9BILA</name>
<dbReference type="GO" id="GO:0005737">
    <property type="term" value="C:cytoplasm"/>
    <property type="evidence" value="ECO:0007669"/>
    <property type="project" value="TreeGrafter"/>
</dbReference>
<reference evidence="8" key="1">
    <citation type="submission" date="2016-06" db="UniProtKB">
        <authorList>
            <consortium name="WormBaseParasite"/>
        </authorList>
    </citation>
    <scope>IDENTIFICATION</scope>
</reference>
<evidence type="ECO:0000313" key="7">
    <source>
        <dbReference type="Proteomes" id="UP000271098"/>
    </source>
</evidence>
<keyword evidence="3 4" id="KW-0413">Isomerase</keyword>
<dbReference type="Gene3D" id="3.30.70.660">
    <property type="entry name" value="Pseudouridine synthase I, catalytic domain, C-terminal subdomain"/>
    <property type="match status" value="1"/>
</dbReference>
<organism evidence="8">
    <name type="scientific">Gongylonema pulchrum</name>
    <dbReference type="NCBI Taxonomy" id="637853"/>
    <lineage>
        <taxon>Eukaryota</taxon>
        <taxon>Metazoa</taxon>
        <taxon>Ecdysozoa</taxon>
        <taxon>Nematoda</taxon>
        <taxon>Chromadorea</taxon>
        <taxon>Rhabditida</taxon>
        <taxon>Spirurina</taxon>
        <taxon>Spiruromorpha</taxon>
        <taxon>Spiruroidea</taxon>
        <taxon>Gongylonematidae</taxon>
        <taxon>Gongylonema</taxon>
    </lineage>
</organism>
<dbReference type="SUPFAM" id="SSF55120">
    <property type="entry name" value="Pseudouridine synthase"/>
    <property type="match status" value="1"/>
</dbReference>
<dbReference type="WBParaSite" id="GPUH_0001181601-mRNA-1">
    <property type="protein sequence ID" value="GPUH_0001181601-mRNA-1"/>
    <property type="gene ID" value="GPUH_0001181601"/>
</dbReference>
<dbReference type="PANTHER" id="PTHR11142:SF5">
    <property type="entry name" value="TRNA PSEUDOURIDINE(38_39) SYNTHASE"/>
    <property type="match status" value="1"/>
</dbReference>
<dbReference type="InterPro" id="IPR020103">
    <property type="entry name" value="PsdUridine_synth_cat_dom_sf"/>
</dbReference>
<dbReference type="InterPro" id="IPR020097">
    <property type="entry name" value="PsdUridine_synth_TruA_a/b_dom"/>
</dbReference>
<evidence type="ECO:0000256" key="1">
    <source>
        <dbReference type="ARBA" id="ARBA00009375"/>
    </source>
</evidence>
<dbReference type="GO" id="GO:0160147">
    <property type="term" value="F:tRNA pseudouridine(38-40) synthase activity"/>
    <property type="evidence" value="ECO:0007669"/>
    <property type="project" value="UniProtKB-EC"/>
</dbReference>
<feature type="domain" description="Pseudouridine synthase I TruA alpha/beta" evidence="5">
    <location>
        <begin position="128"/>
        <end position="212"/>
    </location>
</feature>
<dbReference type="Gene3D" id="3.30.70.580">
    <property type="entry name" value="Pseudouridine synthase I, catalytic domain, N-terminal subdomain"/>
    <property type="match status" value="1"/>
</dbReference>
<evidence type="ECO:0000256" key="2">
    <source>
        <dbReference type="ARBA" id="ARBA00022694"/>
    </source>
</evidence>
<sequence length="212" mass="24201">MMSMCQMVEEELKKALIKTRLIENWENCGWNRSGRTDKGVSAFKQIASLIVRSTGGHENALCATDGSGDITAAEKQELPYIKMLNGTLPKSIRVLAWAPVPEDFSARHQCTQRTYTYLFPKGNFDIQACDLLVGEHDFRNFCRIDMNKERVEMSYVRTINYARISAISDDISSPYDFFELTIKAKGFLWHQIRCIMALLCEIGCQNEQPQVI</sequence>